<accession>J3KVS7</accession>
<organism evidence="2">
    <name type="scientific">Oryza brachyantha</name>
    <name type="common">malo sina</name>
    <dbReference type="NCBI Taxonomy" id="4533"/>
    <lineage>
        <taxon>Eukaryota</taxon>
        <taxon>Viridiplantae</taxon>
        <taxon>Streptophyta</taxon>
        <taxon>Embryophyta</taxon>
        <taxon>Tracheophyta</taxon>
        <taxon>Spermatophyta</taxon>
        <taxon>Magnoliopsida</taxon>
        <taxon>Liliopsida</taxon>
        <taxon>Poales</taxon>
        <taxon>Poaceae</taxon>
        <taxon>BOP clade</taxon>
        <taxon>Oryzoideae</taxon>
        <taxon>Oryzeae</taxon>
        <taxon>Oryzinae</taxon>
        <taxon>Oryza</taxon>
    </lineage>
</organism>
<feature type="compositionally biased region" description="Basic residues" evidence="1">
    <location>
        <begin position="121"/>
        <end position="132"/>
    </location>
</feature>
<sequence>MPCRGVLADAQNPAPKPPHSLIRARRPDTNKIFFTQNLTAIRFSPVQLRNQDARYNFDGVTGTCRGSSCRGGRRRAWWRRAGSPSPPPYPRPPRPSPLSPPSPACIPMITHTTPPFQKKIDKNRRRMAASGR</sequence>
<evidence type="ECO:0000256" key="1">
    <source>
        <dbReference type="SAM" id="MobiDB-lite"/>
    </source>
</evidence>
<dbReference type="Gramene" id="OB01G10830.1">
    <property type="protein sequence ID" value="OB01G10830.1"/>
    <property type="gene ID" value="OB01G10830"/>
</dbReference>
<dbReference type="HOGENOM" id="CLU_1920317_0_0_1"/>
<feature type="compositionally biased region" description="Pro residues" evidence="1">
    <location>
        <begin position="84"/>
        <end position="104"/>
    </location>
</feature>
<protein>
    <submittedName>
        <fullName evidence="2">Uncharacterized protein</fullName>
    </submittedName>
</protein>
<dbReference type="AlphaFoldDB" id="J3KVS7"/>
<proteinExistence type="predicted"/>
<dbReference type="EnsemblPlants" id="OB01G10830.1">
    <property type="protein sequence ID" value="OB01G10830.1"/>
    <property type="gene ID" value="OB01G10830"/>
</dbReference>
<dbReference type="Proteomes" id="UP000006038">
    <property type="component" value="Chromosome 1"/>
</dbReference>
<feature type="region of interest" description="Disordered" evidence="1">
    <location>
        <begin position="1"/>
        <end position="23"/>
    </location>
</feature>
<evidence type="ECO:0000313" key="3">
    <source>
        <dbReference type="Proteomes" id="UP000006038"/>
    </source>
</evidence>
<evidence type="ECO:0000313" key="2">
    <source>
        <dbReference type="EnsemblPlants" id="OB01G10830.1"/>
    </source>
</evidence>
<name>J3KVS7_ORYBR</name>
<reference evidence="2" key="1">
    <citation type="journal article" date="2013" name="Nat. Commun.">
        <title>Whole-genome sequencing of Oryza brachyantha reveals mechanisms underlying Oryza genome evolution.</title>
        <authorList>
            <person name="Chen J."/>
            <person name="Huang Q."/>
            <person name="Gao D."/>
            <person name="Wang J."/>
            <person name="Lang Y."/>
            <person name="Liu T."/>
            <person name="Li B."/>
            <person name="Bai Z."/>
            <person name="Luis Goicoechea J."/>
            <person name="Liang C."/>
            <person name="Chen C."/>
            <person name="Zhang W."/>
            <person name="Sun S."/>
            <person name="Liao Y."/>
            <person name="Zhang X."/>
            <person name="Yang L."/>
            <person name="Song C."/>
            <person name="Wang M."/>
            <person name="Shi J."/>
            <person name="Liu G."/>
            <person name="Liu J."/>
            <person name="Zhou H."/>
            <person name="Zhou W."/>
            <person name="Yu Q."/>
            <person name="An N."/>
            <person name="Chen Y."/>
            <person name="Cai Q."/>
            <person name="Wang B."/>
            <person name="Liu B."/>
            <person name="Min J."/>
            <person name="Huang Y."/>
            <person name="Wu H."/>
            <person name="Li Z."/>
            <person name="Zhang Y."/>
            <person name="Yin Y."/>
            <person name="Song W."/>
            <person name="Jiang J."/>
            <person name="Jackson S.A."/>
            <person name="Wing R.A."/>
            <person name="Wang J."/>
            <person name="Chen M."/>
        </authorList>
    </citation>
    <scope>NUCLEOTIDE SEQUENCE [LARGE SCALE GENOMIC DNA]</scope>
    <source>
        <strain evidence="2">cv. IRGC 101232</strain>
    </source>
</reference>
<reference evidence="2" key="2">
    <citation type="submission" date="2013-04" db="UniProtKB">
        <authorList>
            <consortium name="EnsemblPlants"/>
        </authorList>
    </citation>
    <scope>IDENTIFICATION</scope>
</reference>
<feature type="region of interest" description="Disordered" evidence="1">
    <location>
        <begin position="64"/>
        <end position="132"/>
    </location>
</feature>
<keyword evidence="3" id="KW-1185">Reference proteome</keyword>